<evidence type="ECO:0000256" key="2">
    <source>
        <dbReference type="ARBA" id="ARBA00022801"/>
    </source>
</evidence>
<reference evidence="5 6" key="1">
    <citation type="submission" date="2013-07" db="EMBL/GenBank/DDBJ databases">
        <title>Completed genome of Sphingomonas sanxanigenens NX02.</title>
        <authorList>
            <person name="Ma T."/>
            <person name="Huang H."/>
            <person name="Wu M."/>
            <person name="Li X."/>
            <person name="Li G."/>
        </authorList>
    </citation>
    <scope>NUCLEOTIDE SEQUENCE [LARGE SCALE GENOMIC DNA]</scope>
    <source>
        <strain evidence="5 6">NX02</strain>
    </source>
</reference>
<dbReference type="PROSITE" id="PS00941">
    <property type="entry name" value="CARBOXYLESTERASE_B_2"/>
    <property type="match status" value="1"/>
</dbReference>
<sequence>MGIAMSGAEGISRRTALVGGSLAVAALAATPVSAATRRTTVTTTLGRVRGTVESGLHIFRGLRYGQDTAAYRFQAPRAPAPWPGVVEAAAFAASCPQQGKQERKSEDCLFLNLWTPGPDVRAKRPVLVYIHGGAYSNGSVIDPLSYGDRLAATGDVVVVTINHRLNALGYLYLARLDPRFADSGNVGQLDLILALKWVRDNIAAFGGDPSRVLVFGQSGGGAKIATMMGMPAAKGLFSRAITMSGQQVTASGPMNATKRTDAYLKKLGVPAGDLSALLTMPVDRLIAGLEAEDPILGGGLYMGPVLDMTWLDRHPFWPDANPQSNAIPMMLGNTHDETRAFIDPKGPKLQGLNWDNLAGRLGSELKVDLLPEWVVAQYRRKFPDWSPERIFYAATTAGRSWPGQVIEAQARARAGAPTWVYQVDFSSPVKPERGAPHGMDIPLAFGTLDAEGSLTGTGEGARSASKAVMDRYLAFARSGDPNGGALSPWPQYRLEDRATMIFDTTSRVEADPRGWERALFARGPYIQPGS</sequence>
<keyword evidence="6" id="KW-1185">Reference proteome</keyword>
<dbReference type="PANTHER" id="PTHR43142:SF1">
    <property type="entry name" value="CARBOXYLIC ESTER HYDROLASE"/>
    <property type="match status" value="1"/>
</dbReference>
<evidence type="ECO:0000259" key="4">
    <source>
        <dbReference type="Pfam" id="PF00135"/>
    </source>
</evidence>
<dbReference type="SUPFAM" id="SSF53474">
    <property type="entry name" value="alpha/beta-Hydrolases"/>
    <property type="match status" value="1"/>
</dbReference>
<dbReference type="EMBL" id="CP006644">
    <property type="protein sequence ID" value="AHE53769.1"/>
    <property type="molecule type" value="Genomic_DNA"/>
</dbReference>
<evidence type="ECO:0000313" key="6">
    <source>
        <dbReference type="Proteomes" id="UP000018851"/>
    </source>
</evidence>
<dbReference type="PATRIC" id="fig|1123269.5.peg.1989"/>
<dbReference type="STRING" id="1123269.NX02_10260"/>
<comment type="similarity">
    <text evidence="1 3">Belongs to the type-B carboxylesterase/lipase family.</text>
</comment>
<dbReference type="InterPro" id="IPR019826">
    <property type="entry name" value="Carboxylesterase_B_AS"/>
</dbReference>
<proteinExistence type="inferred from homology"/>
<accession>W0A753</accession>
<dbReference type="InterPro" id="IPR019819">
    <property type="entry name" value="Carboxylesterase_B_CS"/>
</dbReference>
<dbReference type="InterPro" id="IPR029058">
    <property type="entry name" value="AB_hydrolase_fold"/>
</dbReference>
<dbReference type="PANTHER" id="PTHR43142">
    <property type="entry name" value="CARBOXYLIC ESTER HYDROLASE"/>
    <property type="match status" value="1"/>
</dbReference>
<dbReference type="PROSITE" id="PS00122">
    <property type="entry name" value="CARBOXYLESTERASE_B_1"/>
    <property type="match status" value="1"/>
</dbReference>
<dbReference type="InterPro" id="IPR006311">
    <property type="entry name" value="TAT_signal"/>
</dbReference>
<dbReference type="eggNOG" id="COG2272">
    <property type="taxonomic scope" value="Bacteria"/>
</dbReference>
<dbReference type="EC" id="3.1.1.-" evidence="3"/>
<dbReference type="Gene3D" id="3.40.50.1820">
    <property type="entry name" value="alpha/beta hydrolase"/>
    <property type="match status" value="1"/>
</dbReference>
<dbReference type="InterPro" id="IPR002018">
    <property type="entry name" value="CarbesteraseB"/>
</dbReference>
<dbReference type="Pfam" id="PF00135">
    <property type="entry name" value="COesterase"/>
    <property type="match status" value="1"/>
</dbReference>
<dbReference type="Proteomes" id="UP000018851">
    <property type="component" value="Chromosome"/>
</dbReference>
<dbReference type="ESTHER" id="9sphn-w0a753">
    <property type="family name" value="Carb_B_Bacteria"/>
</dbReference>
<dbReference type="GO" id="GO:0016787">
    <property type="term" value="F:hydrolase activity"/>
    <property type="evidence" value="ECO:0007669"/>
    <property type="project" value="UniProtKB-KW"/>
</dbReference>
<name>W0A753_9SPHN</name>
<evidence type="ECO:0000313" key="5">
    <source>
        <dbReference type="EMBL" id="AHE53769.1"/>
    </source>
</evidence>
<organism evidence="5 6">
    <name type="scientific">Sphingomonas sanxanigenens DSM 19645 = NX02</name>
    <dbReference type="NCBI Taxonomy" id="1123269"/>
    <lineage>
        <taxon>Bacteria</taxon>
        <taxon>Pseudomonadati</taxon>
        <taxon>Pseudomonadota</taxon>
        <taxon>Alphaproteobacteria</taxon>
        <taxon>Sphingomonadales</taxon>
        <taxon>Sphingomonadaceae</taxon>
        <taxon>Sphingomonas</taxon>
    </lineage>
</organism>
<protein>
    <recommendedName>
        <fullName evidence="3">Carboxylic ester hydrolase</fullName>
        <ecNumber evidence="3">3.1.1.-</ecNumber>
    </recommendedName>
</protein>
<dbReference type="PROSITE" id="PS51318">
    <property type="entry name" value="TAT"/>
    <property type="match status" value="1"/>
</dbReference>
<evidence type="ECO:0000256" key="1">
    <source>
        <dbReference type="ARBA" id="ARBA00005964"/>
    </source>
</evidence>
<evidence type="ECO:0000256" key="3">
    <source>
        <dbReference type="RuleBase" id="RU361235"/>
    </source>
</evidence>
<gene>
    <name evidence="5" type="ORF">NX02_10260</name>
</gene>
<feature type="domain" description="Carboxylesterase type B" evidence="4">
    <location>
        <begin position="39"/>
        <end position="506"/>
    </location>
</feature>
<dbReference type="AlphaFoldDB" id="W0A753"/>
<keyword evidence="2 3" id="KW-0378">Hydrolase</keyword>
<dbReference type="HOGENOM" id="CLU_006586_16_4_5"/>
<dbReference type="KEGG" id="ssan:NX02_10260"/>